<reference evidence="1" key="1">
    <citation type="submission" date="2022-12" db="EMBL/GenBank/DDBJ databases">
        <authorList>
            <person name="Petersen C."/>
        </authorList>
    </citation>
    <scope>NUCLEOTIDE SEQUENCE</scope>
    <source>
        <strain evidence="1">IBT 17660</strain>
    </source>
</reference>
<gene>
    <name evidence="1" type="ORF">N7530_005934</name>
</gene>
<protein>
    <submittedName>
        <fullName evidence="1">Uncharacterized protein</fullName>
    </submittedName>
</protein>
<reference evidence="1" key="2">
    <citation type="journal article" date="2023" name="IMA Fungus">
        <title>Comparative genomic study of the Penicillium genus elucidates a diverse pangenome and 15 lateral gene transfer events.</title>
        <authorList>
            <person name="Petersen C."/>
            <person name="Sorensen T."/>
            <person name="Nielsen M.R."/>
            <person name="Sondergaard T.E."/>
            <person name="Sorensen J.L."/>
            <person name="Fitzpatrick D.A."/>
            <person name="Frisvad J.C."/>
            <person name="Nielsen K.L."/>
        </authorList>
    </citation>
    <scope>NUCLEOTIDE SEQUENCE</scope>
    <source>
        <strain evidence="1">IBT 17660</strain>
    </source>
</reference>
<evidence type="ECO:0000313" key="2">
    <source>
        <dbReference type="Proteomes" id="UP001147760"/>
    </source>
</evidence>
<dbReference type="OrthoDB" id="10453997at2759"/>
<accession>A0A9X0BRT5</accession>
<evidence type="ECO:0000313" key="1">
    <source>
        <dbReference type="EMBL" id="KAJ5480425.1"/>
    </source>
</evidence>
<organism evidence="1 2">
    <name type="scientific">Penicillium desertorum</name>
    <dbReference type="NCBI Taxonomy" id="1303715"/>
    <lineage>
        <taxon>Eukaryota</taxon>
        <taxon>Fungi</taxon>
        <taxon>Dikarya</taxon>
        <taxon>Ascomycota</taxon>
        <taxon>Pezizomycotina</taxon>
        <taxon>Eurotiomycetes</taxon>
        <taxon>Eurotiomycetidae</taxon>
        <taxon>Eurotiales</taxon>
        <taxon>Aspergillaceae</taxon>
        <taxon>Penicillium</taxon>
    </lineage>
</organism>
<proteinExistence type="predicted"/>
<dbReference type="EMBL" id="JAPWDO010000003">
    <property type="protein sequence ID" value="KAJ5480425.1"/>
    <property type="molecule type" value="Genomic_DNA"/>
</dbReference>
<keyword evidence="2" id="KW-1185">Reference proteome</keyword>
<dbReference type="Proteomes" id="UP001147760">
    <property type="component" value="Unassembled WGS sequence"/>
</dbReference>
<comment type="caution">
    <text evidence="1">The sequence shown here is derived from an EMBL/GenBank/DDBJ whole genome shotgun (WGS) entry which is preliminary data.</text>
</comment>
<sequence length="127" mass="14183">MRIQPITEVCCIKIPYFPDYLTGSLYGQVNAIQIRFCTIPMKQLYNQALKLSNRPRSKQNLHLGLDRTCTSPISTNQVTPRLLHDRILIAWAAKQKPGSLAFPTPVRGSCEVSLHAFSSFGVGLARP</sequence>
<name>A0A9X0BRT5_9EURO</name>
<dbReference type="AlphaFoldDB" id="A0A9X0BRT5"/>